<evidence type="ECO:0000259" key="5">
    <source>
        <dbReference type="SMART" id="SM00387"/>
    </source>
</evidence>
<reference evidence="6 7" key="1">
    <citation type="journal article" date="2022" name="BMC Genomics">
        <title>Comparative genome analysis of mycobacteria focusing on tRNA and non-coding RNA.</title>
        <authorList>
            <person name="Behra P.R.K."/>
            <person name="Pettersson B.M.F."/>
            <person name="Ramesh M."/>
            <person name="Das S."/>
            <person name="Dasgupta S."/>
            <person name="Kirsebom L.A."/>
        </authorList>
    </citation>
    <scope>NUCLEOTIDE SEQUENCE [LARGE SCALE GENOMIC DNA]</scope>
    <source>
        <strain evidence="6 7">DSM 44078</strain>
    </source>
</reference>
<dbReference type="Pfam" id="PF07730">
    <property type="entry name" value="HisKA_3"/>
    <property type="match status" value="1"/>
</dbReference>
<dbReference type="SMART" id="SM00065">
    <property type="entry name" value="GAF"/>
    <property type="match status" value="1"/>
</dbReference>
<dbReference type="SUPFAM" id="SSF55874">
    <property type="entry name" value="ATPase domain of HSP90 chaperone/DNA topoisomerase II/histidine kinase"/>
    <property type="match status" value="1"/>
</dbReference>
<feature type="domain" description="GAF" evidence="4">
    <location>
        <begin position="53"/>
        <end position="202"/>
    </location>
</feature>
<keyword evidence="3" id="KW-0902">Two-component regulatory system</keyword>
<dbReference type="EMBL" id="JACKTY010000030">
    <property type="protein sequence ID" value="MCV7227663.1"/>
    <property type="molecule type" value="Genomic_DNA"/>
</dbReference>
<dbReference type="Gene3D" id="3.30.450.40">
    <property type="match status" value="2"/>
</dbReference>
<evidence type="ECO:0000313" key="7">
    <source>
        <dbReference type="Proteomes" id="UP001526201"/>
    </source>
</evidence>
<dbReference type="InterPro" id="IPR050482">
    <property type="entry name" value="Sensor_HK_TwoCompSys"/>
</dbReference>
<dbReference type="SUPFAM" id="SSF55781">
    <property type="entry name" value="GAF domain-like"/>
    <property type="match status" value="2"/>
</dbReference>
<organism evidence="6 7">
    <name type="scientific">Mycolicibacterium komossense</name>
    <dbReference type="NCBI Taxonomy" id="1779"/>
    <lineage>
        <taxon>Bacteria</taxon>
        <taxon>Bacillati</taxon>
        <taxon>Actinomycetota</taxon>
        <taxon>Actinomycetes</taxon>
        <taxon>Mycobacteriales</taxon>
        <taxon>Mycobacteriaceae</taxon>
        <taxon>Mycolicibacterium</taxon>
    </lineage>
</organism>
<dbReference type="InterPro" id="IPR011712">
    <property type="entry name" value="Sig_transdc_His_kin_sub3_dim/P"/>
</dbReference>
<proteinExistence type="predicted"/>
<evidence type="ECO:0000256" key="2">
    <source>
        <dbReference type="ARBA" id="ARBA00022777"/>
    </source>
</evidence>
<dbReference type="PANTHER" id="PTHR24421:SF56">
    <property type="entry name" value="OXYGEN SENSOR HISTIDINE KINASE RESPONSE REGULATOR DOST"/>
    <property type="match status" value="1"/>
</dbReference>
<dbReference type="Proteomes" id="UP001526201">
    <property type="component" value="Unassembled WGS sequence"/>
</dbReference>
<gene>
    <name evidence="6" type="ORF">H7J73_16685</name>
</gene>
<keyword evidence="1" id="KW-0808">Transferase</keyword>
<dbReference type="InterPro" id="IPR036890">
    <property type="entry name" value="HATPase_C_sf"/>
</dbReference>
<dbReference type="PANTHER" id="PTHR24421">
    <property type="entry name" value="NITRATE/NITRITE SENSOR PROTEIN NARX-RELATED"/>
    <property type="match status" value="1"/>
</dbReference>
<dbReference type="InterPro" id="IPR029016">
    <property type="entry name" value="GAF-like_dom_sf"/>
</dbReference>
<feature type="domain" description="Histidine kinase/HSP90-like ATPase" evidence="5">
    <location>
        <begin position="438"/>
        <end position="526"/>
    </location>
</feature>
<evidence type="ECO:0000256" key="1">
    <source>
        <dbReference type="ARBA" id="ARBA00022679"/>
    </source>
</evidence>
<dbReference type="InterPro" id="IPR003018">
    <property type="entry name" value="GAF"/>
</dbReference>
<dbReference type="CDD" id="cd16917">
    <property type="entry name" value="HATPase_UhpB-NarQ-NarX-like"/>
    <property type="match status" value="1"/>
</dbReference>
<sequence>MSPGCWRNWACTVALRPRYSRRNYANSTMGDTHDGHIRDGLIDAMFAITSGLDLERTLETIVRTAMELVEARYGALGVLGTGTGHALERFVYHGIDDETRAKIGPLPGGLGVLGLLIESPEPVRIENLSHHPSSVGFPPNHPPMRTFLGVPIRIRNQVFGNLYLTEKANGAVFSADDELLVQALAGAAGIAIDNARLYQTARTRQLWIEATQDITTNLLAGEDPAVVHTQIVTRAAELTGSAFSALLLPGRTGDLEVTATTRPELAGATLQSLRTANPTALVLPLREPDALSGVLVCVPAGGLLFSDEQLDMMAAFADQAGLALHLARTQASAVLLADRDRIARDLHDHVIQRLFAIGLSLQGARGGEAADTPRRISAALDDLQDVVQEIRTAIFDLHGGSITRLGQRLEQAVTRMTTDSEVRPTLHVSGPLSVVDATLADHAEAVVREAVSNAVRHAVAHTLNVGVTVDDDLTVTVTDDGIGFPVETTHSGLANLASRAEQCGGSLDVGPAAGGGTRLVWSVPLP</sequence>
<dbReference type="Pfam" id="PF02518">
    <property type="entry name" value="HATPase_c"/>
    <property type="match status" value="1"/>
</dbReference>
<evidence type="ECO:0000256" key="3">
    <source>
        <dbReference type="ARBA" id="ARBA00023012"/>
    </source>
</evidence>
<dbReference type="InterPro" id="IPR003594">
    <property type="entry name" value="HATPase_dom"/>
</dbReference>
<dbReference type="Pfam" id="PF13185">
    <property type="entry name" value="GAF_2"/>
    <property type="match status" value="1"/>
</dbReference>
<dbReference type="SMART" id="SM00387">
    <property type="entry name" value="HATPase_c"/>
    <property type="match status" value="1"/>
</dbReference>
<protein>
    <submittedName>
        <fullName evidence="6">GAF domain-containing protein</fullName>
    </submittedName>
</protein>
<dbReference type="Gene3D" id="3.30.565.10">
    <property type="entry name" value="Histidine kinase-like ATPase, C-terminal domain"/>
    <property type="match status" value="1"/>
</dbReference>
<keyword evidence="2" id="KW-0418">Kinase</keyword>
<name>A0ABT3CDV7_9MYCO</name>
<accession>A0ABT3CDV7</accession>
<evidence type="ECO:0000313" key="6">
    <source>
        <dbReference type="EMBL" id="MCV7227663.1"/>
    </source>
</evidence>
<dbReference type="Gene3D" id="1.20.5.1930">
    <property type="match status" value="1"/>
</dbReference>
<comment type="caution">
    <text evidence="6">The sequence shown here is derived from an EMBL/GenBank/DDBJ whole genome shotgun (WGS) entry which is preliminary data.</text>
</comment>
<evidence type="ECO:0000259" key="4">
    <source>
        <dbReference type="SMART" id="SM00065"/>
    </source>
</evidence>
<keyword evidence="7" id="KW-1185">Reference proteome</keyword>